<dbReference type="AlphaFoldDB" id="A0A420G5C2"/>
<keyword evidence="3" id="KW-0808">Transferase</keyword>
<dbReference type="Pfam" id="PF02518">
    <property type="entry name" value="HATPase_c"/>
    <property type="match status" value="1"/>
</dbReference>
<dbReference type="InterPro" id="IPR003594">
    <property type="entry name" value="HATPase_dom"/>
</dbReference>
<dbReference type="SUPFAM" id="SSF55874">
    <property type="entry name" value="ATPase domain of HSP90 chaperone/DNA topoisomerase II/histidine kinase"/>
    <property type="match status" value="1"/>
</dbReference>
<evidence type="ECO:0000313" key="3">
    <source>
        <dbReference type="EMBL" id="RKF40382.1"/>
    </source>
</evidence>
<name>A0A420G5C2_9SPHI</name>
<dbReference type="InterPro" id="IPR050640">
    <property type="entry name" value="Bact_2-comp_sensor_kinase"/>
</dbReference>
<dbReference type="PANTHER" id="PTHR34220">
    <property type="entry name" value="SENSOR HISTIDINE KINASE YPDA"/>
    <property type="match status" value="1"/>
</dbReference>
<dbReference type="EMBL" id="MCAQ01000003">
    <property type="protein sequence ID" value="RKF40382.1"/>
    <property type="molecule type" value="Genomic_DNA"/>
</dbReference>
<protein>
    <submittedName>
        <fullName evidence="3">Histidine kinase</fullName>
    </submittedName>
</protein>
<evidence type="ECO:0000259" key="1">
    <source>
        <dbReference type="Pfam" id="PF02518"/>
    </source>
</evidence>
<dbReference type="RefSeq" id="WP_120333411.1">
    <property type="nucleotide sequence ID" value="NZ_DAIRPU010000021.1"/>
</dbReference>
<dbReference type="Proteomes" id="UP000286402">
    <property type="component" value="Unassembled WGS sequence"/>
</dbReference>
<keyword evidence="3" id="KW-0418">Kinase</keyword>
<gene>
    <name evidence="3" type="ORF">BCY89_23655</name>
</gene>
<dbReference type="GO" id="GO:0016020">
    <property type="term" value="C:membrane"/>
    <property type="evidence" value="ECO:0007669"/>
    <property type="project" value="InterPro"/>
</dbReference>
<evidence type="ECO:0000313" key="4">
    <source>
        <dbReference type="Proteomes" id="UP000286402"/>
    </source>
</evidence>
<proteinExistence type="predicted"/>
<evidence type="ECO:0000259" key="2">
    <source>
        <dbReference type="Pfam" id="PF06580"/>
    </source>
</evidence>
<dbReference type="GO" id="GO:0000155">
    <property type="term" value="F:phosphorelay sensor kinase activity"/>
    <property type="evidence" value="ECO:0007669"/>
    <property type="project" value="InterPro"/>
</dbReference>
<keyword evidence="4" id="KW-1185">Reference proteome</keyword>
<dbReference type="Pfam" id="PF06580">
    <property type="entry name" value="His_kinase"/>
    <property type="match status" value="1"/>
</dbReference>
<organism evidence="3 4">
    <name type="scientific">Sphingobacterium siyangense</name>
    <dbReference type="NCBI Taxonomy" id="459529"/>
    <lineage>
        <taxon>Bacteria</taxon>
        <taxon>Pseudomonadati</taxon>
        <taxon>Bacteroidota</taxon>
        <taxon>Sphingobacteriia</taxon>
        <taxon>Sphingobacteriales</taxon>
        <taxon>Sphingobacteriaceae</taxon>
        <taxon>Sphingobacterium</taxon>
    </lineage>
</organism>
<comment type="caution">
    <text evidence="3">The sequence shown here is derived from an EMBL/GenBank/DDBJ whole genome shotgun (WGS) entry which is preliminary data.</text>
</comment>
<dbReference type="PANTHER" id="PTHR34220:SF7">
    <property type="entry name" value="SENSOR HISTIDINE KINASE YPDA"/>
    <property type="match status" value="1"/>
</dbReference>
<dbReference type="InterPro" id="IPR036890">
    <property type="entry name" value="HATPase_C_sf"/>
</dbReference>
<feature type="domain" description="Signal transduction histidine kinase internal region" evidence="2">
    <location>
        <begin position="347"/>
        <end position="421"/>
    </location>
</feature>
<reference evidence="3 4" key="1">
    <citation type="submission" date="2016-07" db="EMBL/GenBank/DDBJ databases">
        <title>Genome analysis of Sphingobacterium siyangense T12B17.</title>
        <authorList>
            <person name="Xu D."/>
            <person name="Su Y."/>
            <person name="Zheng S."/>
        </authorList>
    </citation>
    <scope>NUCLEOTIDE SEQUENCE [LARGE SCALE GENOMIC DNA]</scope>
    <source>
        <strain evidence="3 4">T12B17</strain>
    </source>
</reference>
<dbReference type="InterPro" id="IPR010559">
    <property type="entry name" value="Sig_transdc_His_kin_internal"/>
</dbReference>
<accession>A0A420G5C2</accession>
<feature type="domain" description="Histidine kinase/HSP90-like ATPase" evidence="1">
    <location>
        <begin position="443"/>
        <end position="509"/>
    </location>
</feature>
<sequence>MKKIILALLNVVIMLSAADAQNGINLYHSYAAGGRLAMCVDSAAKNVYYENIFPNQPQTFFNYLPEVNNVSVQIYFRKTERVQDYRYTILADNKPIAVNKLIDTARLKNIDRGDEEIRRSATLGTFSIKDKIITILTYDIQRPQDIYKNVFYGKPIPKARIKTFAKRFATKEGVDYSYITDPKERTSIIFTRKDDELTIVKDRSDIDYLYYTSIKDKQTNKIIFESTAWQYGGYLDEAYKLSPYIKIDKSIFKKSGDYEIIIQPLIKWDRYSDFDISSEEIEKYVTRHTLSITIDEESYTKLELFTYAAIVTFSIGFVFLVILYLTKKSNKKKLAEKEQEGSMIKLQLNSIRSQLNPHFLFNALSGIQNLINKNEIDSANKYLSKFARLTRNVLKDNERISLLQEKSLLDDYLQMEQLRFGFQYTINHSGDLDLANIEIPSMLLQPFVENAVKHGMEQKTTAGKIMIEFMKQADNLVLTVTDNGTGFDTERKYTGLGLQLSDSRIALLNRVYKENRFILVIQSSINGTKICLTLTDWL</sequence>
<dbReference type="Gene3D" id="3.30.565.10">
    <property type="entry name" value="Histidine kinase-like ATPase, C-terminal domain"/>
    <property type="match status" value="1"/>
</dbReference>